<dbReference type="SUPFAM" id="SSF57667">
    <property type="entry name" value="beta-beta-alpha zinc fingers"/>
    <property type="match status" value="2"/>
</dbReference>
<feature type="domain" description="C2H2-type" evidence="8">
    <location>
        <begin position="172"/>
        <end position="200"/>
    </location>
</feature>
<keyword evidence="5" id="KW-0862">Zinc</keyword>
<accession>A0A9C6TYE3</accession>
<dbReference type="PROSITE" id="PS50157">
    <property type="entry name" value="ZINC_FINGER_C2H2_2"/>
    <property type="match status" value="3"/>
</dbReference>
<name>A0A9C6TYE3_FRAOC</name>
<dbReference type="PANTHER" id="PTHR24394:SF44">
    <property type="entry name" value="ZINC FINGER PROTEIN 271-LIKE"/>
    <property type="match status" value="1"/>
</dbReference>
<dbReference type="AlphaFoldDB" id="A0A9C6TYE3"/>
<evidence type="ECO:0000256" key="6">
    <source>
        <dbReference type="ARBA" id="ARBA00023242"/>
    </source>
</evidence>
<dbReference type="InterPro" id="IPR036236">
    <property type="entry name" value="Znf_C2H2_sf"/>
</dbReference>
<evidence type="ECO:0000259" key="8">
    <source>
        <dbReference type="PROSITE" id="PS50157"/>
    </source>
</evidence>
<gene>
    <name evidence="10" type="primary">LOC127749239</name>
</gene>
<keyword evidence="2" id="KW-0479">Metal-binding</keyword>
<dbReference type="GO" id="GO:0008270">
    <property type="term" value="F:zinc ion binding"/>
    <property type="evidence" value="ECO:0007669"/>
    <property type="project" value="UniProtKB-KW"/>
</dbReference>
<evidence type="ECO:0000256" key="1">
    <source>
        <dbReference type="ARBA" id="ARBA00004123"/>
    </source>
</evidence>
<dbReference type="InterPro" id="IPR013087">
    <property type="entry name" value="Znf_C2H2_type"/>
</dbReference>
<dbReference type="RefSeq" id="XP_052122556.1">
    <property type="nucleotide sequence ID" value="XM_052266596.1"/>
</dbReference>
<organism evidence="9 10">
    <name type="scientific">Frankliniella occidentalis</name>
    <name type="common">Western flower thrips</name>
    <name type="synonym">Euthrips occidentalis</name>
    <dbReference type="NCBI Taxonomy" id="133901"/>
    <lineage>
        <taxon>Eukaryota</taxon>
        <taxon>Metazoa</taxon>
        <taxon>Ecdysozoa</taxon>
        <taxon>Arthropoda</taxon>
        <taxon>Hexapoda</taxon>
        <taxon>Insecta</taxon>
        <taxon>Pterygota</taxon>
        <taxon>Neoptera</taxon>
        <taxon>Paraneoptera</taxon>
        <taxon>Thysanoptera</taxon>
        <taxon>Terebrantia</taxon>
        <taxon>Thripoidea</taxon>
        <taxon>Thripidae</taxon>
        <taxon>Frankliniella</taxon>
    </lineage>
</organism>
<dbReference type="GO" id="GO:0000981">
    <property type="term" value="F:DNA-binding transcription factor activity, RNA polymerase II-specific"/>
    <property type="evidence" value="ECO:0007669"/>
    <property type="project" value="TreeGrafter"/>
</dbReference>
<keyword evidence="4 7" id="KW-0863">Zinc-finger</keyword>
<dbReference type="SMART" id="SM00355">
    <property type="entry name" value="ZnF_C2H2"/>
    <property type="match status" value="4"/>
</dbReference>
<dbReference type="GeneID" id="127749239"/>
<reference evidence="10" key="1">
    <citation type="submission" date="2025-08" db="UniProtKB">
        <authorList>
            <consortium name="RefSeq"/>
        </authorList>
    </citation>
    <scope>IDENTIFICATION</scope>
    <source>
        <tissue evidence="10">Whole organism</tissue>
    </source>
</reference>
<evidence type="ECO:0000256" key="3">
    <source>
        <dbReference type="ARBA" id="ARBA00022737"/>
    </source>
</evidence>
<sequence length="210" mass="23811">MDAVWGSRNGPGGSGLPWWEFPSAMNCSGPSGGSEDNQQQFNASRGLFPCPKCNKVYQYKYTLGTHLRFECGKEPQFQCPYCPHRSKLKGNLMKHIRKIHASIIGSDWRTSRADVDSAALQVVLGQPFVGSHHTAPMHTIPQFRCHRCLRPYRYKNTLRRHLNLECGKVPQFQCPICPHRTAQHSNLMRHLRTNHADRMPVDTSAGQLFG</sequence>
<dbReference type="Gene3D" id="3.30.160.60">
    <property type="entry name" value="Classic Zinc Finger"/>
    <property type="match status" value="2"/>
</dbReference>
<dbReference type="GO" id="GO:0005634">
    <property type="term" value="C:nucleus"/>
    <property type="evidence" value="ECO:0007669"/>
    <property type="project" value="UniProtKB-SubCell"/>
</dbReference>
<dbReference type="KEGG" id="foc:127749239"/>
<keyword evidence="3" id="KW-0677">Repeat</keyword>
<dbReference type="OrthoDB" id="10004641at2759"/>
<dbReference type="Proteomes" id="UP000504606">
    <property type="component" value="Unplaced"/>
</dbReference>
<evidence type="ECO:0000256" key="5">
    <source>
        <dbReference type="ARBA" id="ARBA00022833"/>
    </source>
</evidence>
<keyword evidence="9" id="KW-1185">Reference proteome</keyword>
<evidence type="ECO:0000256" key="7">
    <source>
        <dbReference type="PROSITE-ProRule" id="PRU00042"/>
    </source>
</evidence>
<evidence type="ECO:0000256" key="4">
    <source>
        <dbReference type="ARBA" id="ARBA00022771"/>
    </source>
</evidence>
<comment type="subcellular location">
    <subcellularLocation>
        <location evidence="1">Nucleus</location>
    </subcellularLocation>
</comment>
<proteinExistence type="predicted"/>
<protein>
    <submittedName>
        <fullName evidence="10">Zinc finger X-chromosomal protein-like</fullName>
    </submittedName>
</protein>
<feature type="domain" description="C2H2-type" evidence="8">
    <location>
        <begin position="48"/>
        <end position="75"/>
    </location>
</feature>
<evidence type="ECO:0000256" key="2">
    <source>
        <dbReference type="ARBA" id="ARBA00022723"/>
    </source>
</evidence>
<evidence type="ECO:0000313" key="9">
    <source>
        <dbReference type="Proteomes" id="UP000504606"/>
    </source>
</evidence>
<feature type="domain" description="C2H2-type" evidence="8">
    <location>
        <begin position="143"/>
        <end position="170"/>
    </location>
</feature>
<evidence type="ECO:0000313" key="10">
    <source>
        <dbReference type="RefSeq" id="XP_052122556.1"/>
    </source>
</evidence>
<keyword evidence="6" id="KW-0539">Nucleus</keyword>
<dbReference type="PANTHER" id="PTHR24394">
    <property type="entry name" value="ZINC FINGER PROTEIN"/>
    <property type="match status" value="1"/>
</dbReference>
<dbReference type="Pfam" id="PF00096">
    <property type="entry name" value="zf-C2H2"/>
    <property type="match status" value="3"/>
</dbReference>